<sequence>MKFKIFTRSRSSSRILTPRLIEEGFFDIYKNELFNGQVLTIDAILDSDYYDSESSWSDDTSELKSKIEEISDSEGESDKNSLDVSISNKNKGDSKDGQPGLDGELYSKSKDEKNTDNILKYDLVNYKDLLSKLDSGSLGDNIQTEREDEINQLRNSIFKKLDSLQHEIVNIRSRNQKSVTLLALDRIWSQNNLEFNIHDILSSIGKHFIQGVNSIIEVGNSTIFKKHSLELSDIRNILQEYNNSEIYYILRRMESQHNISDFDNFNNNSLGNLFQTDAPIKGIGCWSEQGLKNQMDDRWFISKLTKGFFFGILDAYNNDRVSSELERLLVEEFDINVDSETSLNKSNVAKIFLKTILSIDQRILSNSAKDSLNSGSGLISCFIFHSESENMNVLFSCSLGECRGFLSRNNEILKLSNTKDCNLIGMTPKYGIYQNISIVNSAIGFGFYKPPFKSDFQISNVPQVISIDLIPNEDKFIVLATDSIWQVLQEKEVNEMILCILKELNEKFPILNKQTISTILSHSIITESLIRGGIDNQICMVALLD</sequence>
<name>A0ABQ8P8T7_9CRYT</name>
<accession>A0ABQ8P8T7</accession>
<feature type="region of interest" description="Disordered" evidence="1">
    <location>
        <begin position="67"/>
        <end position="108"/>
    </location>
</feature>
<dbReference type="Proteomes" id="UP001071777">
    <property type="component" value="Unassembled WGS sequence"/>
</dbReference>
<dbReference type="InterPro" id="IPR036457">
    <property type="entry name" value="PPM-type-like_dom_sf"/>
</dbReference>
<evidence type="ECO:0000259" key="2">
    <source>
        <dbReference type="PROSITE" id="PS51746"/>
    </source>
</evidence>
<evidence type="ECO:0000313" key="4">
    <source>
        <dbReference type="Proteomes" id="UP001071777"/>
    </source>
</evidence>
<comment type="caution">
    <text evidence="3">The sequence shown here is derived from an EMBL/GenBank/DDBJ whole genome shotgun (WGS) entry which is preliminary data.</text>
</comment>
<dbReference type="SMART" id="SM00332">
    <property type="entry name" value="PP2Cc"/>
    <property type="match status" value="1"/>
</dbReference>
<evidence type="ECO:0000256" key="1">
    <source>
        <dbReference type="SAM" id="MobiDB-lite"/>
    </source>
</evidence>
<dbReference type="PANTHER" id="PTHR13832">
    <property type="entry name" value="PROTEIN PHOSPHATASE 2C"/>
    <property type="match status" value="1"/>
</dbReference>
<proteinExistence type="predicted"/>
<dbReference type="PROSITE" id="PS51746">
    <property type="entry name" value="PPM_2"/>
    <property type="match status" value="1"/>
</dbReference>
<dbReference type="Gene3D" id="3.60.40.10">
    <property type="entry name" value="PPM-type phosphatase domain"/>
    <property type="match status" value="1"/>
</dbReference>
<dbReference type="InterPro" id="IPR001932">
    <property type="entry name" value="PPM-type_phosphatase-like_dom"/>
</dbReference>
<dbReference type="InterPro" id="IPR015655">
    <property type="entry name" value="PP2C"/>
</dbReference>
<dbReference type="SUPFAM" id="SSF81606">
    <property type="entry name" value="PP2C-like"/>
    <property type="match status" value="1"/>
</dbReference>
<dbReference type="PANTHER" id="PTHR13832:SF827">
    <property type="entry name" value="PROTEIN PHOSPHATASE 1L"/>
    <property type="match status" value="1"/>
</dbReference>
<dbReference type="Pfam" id="PF00481">
    <property type="entry name" value="PP2C"/>
    <property type="match status" value="1"/>
</dbReference>
<gene>
    <name evidence="3" type="ORF">OJ252_1169</name>
</gene>
<organism evidence="3 4">
    <name type="scientific">Cryptosporidium canis</name>
    <dbReference type="NCBI Taxonomy" id="195482"/>
    <lineage>
        <taxon>Eukaryota</taxon>
        <taxon>Sar</taxon>
        <taxon>Alveolata</taxon>
        <taxon>Apicomplexa</taxon>
        <taxon>Conoidasida</taxon>
        <taxon>Coccidia</taxon>
        <taxon>Eucoccidiorida</taxon>
        <taxon>Eimeriorina</taxon>
        <taxon>Cryptosporidiidae</taxon>
        <taxon>Cryptosporidium</taxon>
    </lineage>
</organism>
<reference evidence="3" key="1">
    <citation type="submission" date="2022-10" db="EMBL/GenBank/DDBJ databases">
        <title>Adaptive evolution leads to modifications in subtelomeric GC content in a zoonotic Cryptosporidium species.</title>
        <authorList>
            <person name="Li J."/>
            <person name="Feng Y."/>
            <person name="Xiao L."/>
        </authorList>
    </citation>
    <scope>NUCLEOTIDE SEQUENCE</scope>
    <source>
        <strain evidence="3">25894</strain>
    </source>
</reference>
<keyword evidence="4" id="KW-1185">Reference proteome</keyword>
<dbReference type="CDD" id="cd00143">
    <property type="entry name" value="PP2Cc"/>
    <property type="match status" value="1"/>
</dbReference>
<dbReference type="EMBL" id="JAPCXB010000042">
    <property type="protein sequence ID" value="KAJ1612768.1"/>
    <property type="molecule type" value="Genomic_DNA"/>
</dbReference>
<evidence type="ECO:0000313" key="3">
    <source>
        <dbReference type="EMBL" id="KAJ1612768.1"/>
    </source>
</evidence>
<protein>
    <submittedName>
        <fullName evidence="3">PP2Cc like protein phosphatase</fullName>
    </submittedName>
</protein>
<feature type="domain" description="PPM-type phosphatase" evidence="2">
    <location>
        <begin position="282"/>
        <end position="544"/>
    </location>
</feature>